<organism evidence="1 2">
    <name type="scientific">Capsicum annuum</name>
    <name type="common">Capsicum pepper</name>
    <dbReference type="NCBI Taxonomy" id="4072"/>
    <lineage>
        <taxon>Eukaryota</taxon>
        <taxon>Viridiplantae</taxon>
        <taxon>Streptophyta</taxon>
        <taxon>Embryophyta</taxon>
        <taxon>Tracheophyta</taxon>
        <taxon>Spermatophyta</taxon>
        <taxon>Magnoliopsida</taxon>
        <taxon>eudicotyledons</taxon>
        <taxon>Gunneridae</taxon>
        <taxon>Pentapetalae</taxon>
        <taxon>asterids</taxon>
        <taxon>lamiids</taxon>
        <taxon>Solanales</taxon>
        <taxon>Solanaceae</taxon>
        <taxon>Solanoideae</taxon>
        <taxon>Capsiceae</taxon>
        <taxon>Capsicum</taxon>
    </lineage>
</organism>
<dbReference type="PANTHER" id="PTHR47358">
    <property type="entry name" value="E3 UBIQUITIN-PROTEIN LIGASE HOS1"/>
    <property type="match status" value="1"/>
</dbReference>
<dbReference type="InterPro" id="IPR044718">
    <property type="entry name" value="HOS1"/>
</dbReference>
<evidence type="ECO:0000313" key="1">
    <source>
        <dbReference type="EMBL" id="PHT66189.1"/>
    </source>
</evidence>
<dbReference type="Gramene" id="PHT66189">
    <property type="protein sequence ID" value="PHT66189"/>
    <property type="gene ID" value="T459_30614"/>
</dbReference>
<gene>
    <name evidence="1" type="ORF">T459_30614</name>
</gene>
<name>A0A2G2Y930_CAPAN</name>
<dbReference type="PANTHER" id="PTHR47358:SF2">
    <property type="entry name" value="E3 UBIQUITIN-PROTEIN LIGASE HOS1"/>
    <property type="match status" value="1"/>
</dbReference>
<dbReference type="STRING" id="4072.A0A2G2Y930"/>
<sequence>MSKLKENLSLFLKFSVKLGDISNVIDVLESSFKGSLSAKLHDLHHLQECILKTKQVNFPEILVKWTLATFSSFINLPVLFIGLLFEETHIYEHKNQCIRHEFLENVKSRHKNFESWRALIRERKSAAIKRAWPDSVSHSDEYNASTLFIEDALSNIEAAEQGDLDDHEKEMALAYLQKDEGSLYSRSKIQEMAGCYHLKVCELLLTFSFYEEVQTLWLQNKQLYPFVIKYLV</sequence>
<keyword evidence="2" id="KW-1185">Reference proteome</keyword>
<dbReference type="GO" id="GO:0004842">
    <property type="term" value="F:ubiquitin-protein transferase activity"/>
    <property type="evidence" value="ECO:0007669"/>
    <property type="project" value="InterPro"/>
</dbReference>
<dbReference type="EMBL" id="AYRZ02000012">
    <property type="protein sequence ID" value="PHT66189.1"/>
    <property type="molecule type" value="Genomic_DNA"/>
</dbReference>
<dbReference type="Proteomes" id="UP000222542">
    <property type="component" value="Unassembled WGS sequence"/>
</dbReference>
<dbReference type="GO" id="GO:0016567">
    <property type="term" value="P:protein ubiquitination"/>
    <property type="evidence" value="ECO:0007669"/>
    <property type="project" value="InterPro"/>
</dbReference>
<evidence type="ECO:0000313" key="2">
    <source>
        <dbReference type="Proteomes" id="UP000222542"/>
    </source>
</evidence>
<reference evidence="1 2" key="2">
    <citation type="journal article" date="2017" name="Genome Biol.">
        <title>New reference genome sequences of hot pepper reveal the massive evolution of plant disease-resistance genes by retroduplication.</title>
        <authorList>
            <person name="Kim S."/>
            <person name="Park J."/>
            <person name="Yeom S.I."/>
            <person name="Kim Y.M."/>
            <person name="Seo E."/>
            <person name="Kim K.T."/>
            <person name="Kim M.S."/>
            <person name="Lee J.M."/>
            <person name="Cheong K."/>
            <person name="Shin H.S."/>
            <person name="Kim S.B."/>
            <person name="Han K."/>
            <person name="Lee J."/>
            <person name="Park M."/>
            <person name="Lee H.A."/>
            <person name="Lee H.Y."/>
            <person name="Lee Y."/>
            <person name="Oh S."/>
            <person name="Lee J.H."/>
            <person name="Choi E."/>
            <person name="Choi E."/>
            <person name="Lee S.E."/>
            <person name="Jeon J."/>
            <person name="Kim H."/>
            <person name="Choi G."/>
            <person name="Song H."/>
            <person name="Lee J."/>
            <person name="Lee S.C."/>
            <person name="Kwon J.K."/>
            <person name="Lee H.Y."/>
            <person name="Koo N."/>
            <person name="Hong Y."/>
            <person name="Kim R.W."/>
            <person name="Kang W.H."/>
            <person name="Huh J.H."/>
            <person name="Kang B.C."/>
            <person name="Yang T.J."/>
            <person name="Lee Y.H."/>
            <person name="Bennetzen J.L."/>
            <person name="Choi D."/>
        </authorList>
    </citation>
    <scope>NUCLEOTIDE SEQUENCE [LARGE SCALE GENOMIC DNA]</scope>
    <source>
        <strain evidence="2">cv. CM334</strain>
    </source>
</reference>
<proteinExistence type="predicted"/>
<reference evidence="1 2" key="1">
    <citation type="journal article" date="2014" name="Nat. Genet.">
        <title>Genome sequence of the hot pepper provides insights into the evolution of pungency in Capsicum species.</title>
        <authorList>
            <person name="Kim S."/>
            <person name="Park M."/>
            <person name="Yeom S.I."/>
            <person name="Kim Y.M."/>
            <person name="Lee J.M."/>
            <person name="Lee H.A."/>
            <person name="Seo E."/>
            <person name="Choi J."/>
            <person name="Cheong K."/>
            <person name="Kim K.T."/>
            <person name="Jung K."/>
            <person name="Lee G.W."/>
            <person name="Oh S.K."/>
            <person name="Bae C."/>
            <person name="Kim S.B."/>
            <person name="Lee H.Y."/>
            <person name="Kim S.Y."/>
            <person name="Kim M.S."/>
            <person name="Kang B.C."/>
            <person name="Jo Y.D."/>
            <person name="Yang H.B."/>
            <person name="Jeong H.J."/>
            <person name="Kang W.H."/>
            <person name="Kwon J.K."/>
            <person name="Shin C."/>
            <person name="Lim J.Y."/>
            <person name="Park J.H."/>
            <person name="Huh J.H."/>
            <person name="Kim J.S."/>
            <person name="Kim B.D."/>
            <person name="Cohen O."/>
            <person name="Paran I."/>
            <person name="Suh M.C."/>
            <person name="Lee S.B."/>
            <person name="Kim Y.K."/>
            <person name="Shin Y."/>
            <person name="Noh S.J."/>
            <person name="Park J."/>
            <person name="Seo Y.S."/>
            <person name="Kwon S.Y."/>
            <person name="Kim H.A."/>
            <person name="Park J.M."/>
            <person name="Kim H.J."/>
            <person name="Choi S.B."/>
            <person name="Bosland P.W."/>
            <person name="Reeves G."/>
            <person name="Jo S.H."/>
            <person name="Lee B.W."/>
            <person name="Cho H.T."/>
            <person name="Choi H.S."/>
            <person name="Lee M.S."/>
            <person name="Yu Y."/>
            <person name="Do Choi Y."/>
            <person name="Park B.S."/>
            <person name="van Deynze A."/>
            <person name="Ashrafi H."/>
            <person name="Hill T."/>
            <person name="Kim W.T."/>
            <person name="Pai H.S."/>
            <person name="Ahn H.K."/>
            <person name="Yeam I."/>
            <person name="Giovannoni J.J."/>
            <person name="Rose J.K."/>
            <person name="Sorensen I."/>
            <person name="Lee S.J."/>
            <person name="Kim R.W."/>
            <person name="Choi I.Y."/>
            <person name="Choi B.S."/>
            <person name="Lim J.S."/>
            <person name="Lee Y.H."/>
            <person name="Choi D."/>
        </authorList>
    </citation>
    <scope>NUCLEOTIDE SEQUENCE [LARGE SCALE GENOMIC DNA]</scope>
    <source>
        <strain evidence="2">cv. CM334</strain>
    </source>
</reference>
<comment type="caution">
    <text evidence="1">The sequence shown here is derived from an EMBL/GenBank/DDBJ whole genome shotgun (WGS) entry which is preliminary data.</text>
</comment>
<accession>A0A2G2Y930</accession>
<dbReference type="AlphaFoldDB" id="A0A2G2Y930"/>
<protein>
    <submittedName>
        <fullName evidence="1">Uncharacterized protein</fullName>
    </submittedName>
</protein>